<feature type="disulfide bond" evidence="2">
    <location>
        <begin position="75"/>
        <end position="99"/>
    </location>
</feature>
<keyword evidence="5" id="KW-1185">Reference proteome</keyword>
<evidence type="ECO:0000313" key="5">
    <source>
        <dbReference type="Proteomes" id="UP000242444"/>
    </source>
</evidence>
<feature type="domain" description="SGNH hydrolase-type esterase" evidence="3">
    <location>
        <begin position="50"/>
        <end position="321"/>
    </location>
</feature>
<dbReference type="AlphaFoldDB" id="A0A263D3J3"/>
<sequence>MRRYRWWFGGLALAAVTALVAVFALSGTESPGPVDRPGPPGDGPLTIVTLGDSTLSGEGAGEYTPDTDGTNGNWCHRSPKATVHVTQVPGITERVNLACSGAPAAQVALGDVEQWTEPSQARQLAELTRTKRVSAVVVAVGANDDPHFSRLISECFQAWFDSKGAPCSERIAQDWQNRVDAMVPKVSDALADVRQVLQNAGYSREDYQLVLQSYAAPIGPGIPEALRSLDGCPFRAEDLQWVATQGMPVLTGGLRKAAGEVDARFLDLSRAGTGHEACSGGEDPADEWFSRLTIRWQDLTDTERAGHAIQESFHPNANGHAQFGRCLTEFLGTADRAAACLAGEDGALRAATTVTAQ</sequence>
<dbReference type="Gene3D" id="3.40.50.1110">
    <property type="entry name" value="SGNH hydrolase"/>
    <property type="match status" value="1"/>
</dbReference>
<evidence type="ECO:0000256" key="1">
    <source>
        <dbReference type="PIRSR" id="PIRSR637460-1"/>
    </source>
</evidence>
<dbReference type="EMBL" id="NKYE01000006">
    <property type="protein sequence ID" value="OZM72941.1"/>
    <property type="molecule type" value="Genomic_DNA"/>
</dbReference>
<evidence type="ECO:0000313" key="4">
    <source>
        <dbReference type="EMBL" id="OZM72941.1"/>
    </source>
</evidence>
<dbReference type="GO" id="GO:0006629">
    <property type="term" value="P:lipid metabolic process"/>
    <property type="evidence" value="ECO:0007669"/>
    <property type="project" value="TreeGrafter"/>
</dbReference>
<accession>A0A263D3J3</accession>
<dbReference type="PANTHER" id="PTHR37981">
    <property type="entry name" value="LIPASE 2"/>
    <property type="match status" value="1"/>
</dbReference>
<dbReference type="SUPFAM" id="SSF52266">
    <property type="entry name" value="SGNH hydrolase"/>
    <property type="match status" value="1"/>
</dbReference>
<dbReference type="InParanoid" id="A0A263D3J3"/>
<evidence type="ECO:0000259" key="3">
    <source>
        <dbReference type="Pfam" id="PF13472"/>
    </source>
</evidence>
<comment type="caution">
    <text evidence="4">The sequence shown here is derived from an EMBL/GenBank/DDBJ whole genome shotgun (WGS) entry which is preliminary data.</text>
</comment>
<organism evidence="4 5">
    <name type="scientific">Amycolatopsis antarctica</name>
    <dbReference type="NCBI Taxonomy" id="1854586"/>
    <lineage>
        <taxon>Bacteria</taxon>
        <taxon>Bacillati</taxon>
        <taxon>Actinomycetota</taxon>
        <taxon>Actinomycetes</taxon>
        <taxon>Pseudonocardiales</taxon>
        <taxon>Pseudonocardiaceae</taxon>
        <taxon>Amycolatopsis</taxon>
    </lineage>
</organism>
<dbReference type="PANTHER" id="PTHR37981:SF1">
    <property type="entry name" value="SGNH HYDROLASE-TYPE ESTERASE DOMAIN-CONTAINING PROTEIN"/>
    <property type="match status" value="1"/>
</dbReference>
<evidence type="ECO:0000256" key="2">
    <source>
        <dbReference type="PIRSR" id="PIRSR637460-2"/>
    </source>
</evidence>
<reference evidence="4 5" key="1">
    <citation type="submission" date="2017-07" db="EMBL/GenBank/DDBJ databases">
        <title>Amycolatopsis antarcticus sp. nov., isolated from the surface of an Antarcticus brown macroalga.</title>
        <authorList>
            <person name="Wang J."/>
            <person name="Leiva S."/>
            <person name="Huang J."/>
            <person name="Huang Y."/>
        </authorList>
    </citation>
    <scope>NUCLEOTIDE SEQUENCE [LARGE SCALE GENOMIC DNA]</scope>
    <source>
        <strain evidence="4 5">AU-G6</strain>
    </source>
</reference>
<feature type="disulfide bond" evidence="2">
    <location>
        <begin position="155"/>
        <end position="167"/>
    </location>
</feature>
<feature type="active site" evidence="1">
    <location>
        <position position="314"/>
    </location>
</feature>
<proteinExistence type="predicted"/>
<dbReference type="RefSeq" id="WP_094862799.1">
    <property type="nucleotide sequence ID" value="NZ_NKYE01000006.1"/>
</dbReference>
<dbReference type="OrthoDB" id="3498399at2"/>
<dbReference type="Proteomes" id="UP000242444">
    <property type="component" value="Unassembled WGS sequence"/>
</dbReference>
<dbReference type="InterPro" id="IPR037460">
    <property type="entry name" value="SEST-like"/>
</dbReference>
<protein>
    <recommendedName>
        <fullName evidence="3">SGNH hydrolase-type esterase domain-containing protein</fullName>
    </recommendedName>
</protein>
<feature type="active site" description="Nucleophile" evidence="1">
    <location>
        <position position="53"/>
    </location>
</feature>
<dbReference type="GO" id="GO:0016788">
    <property type="term" value="F:hydrolase activity, acting on ester bonds"/>
    <property type="evidence" value="ECO:0007669"/>
    <property type="project" value="InterPro"/>
</dbReference>
<name>A0A263D3J3_9PSEU</name>
<dbReference type="InterPro" id="IPR036514">
    <property type="entry name" value="SGNH_hydro_sf"/>
</dbReference>
<keyword evidence="2" id="KW-1015">Disulfide bond</keyword>
<gene>
    <name evidence="4" type="ORF">CFN78_11840</name>
</gene>
<dbReference type="InterPro" id="IPR013830">
    <property type="entry name" value="SGNH_hydro"/>
</dbReference>
<dbReference type="Pfam" id="PF13472">
    <property type="entry name" value="Lipase_GDSL_2"/>
    <property type="match status" value="1"/>
</dbReference>